<protein>
    <recommendedName>
        <fullName evidence="4">Inositol 2-dehydrogenase</fullName>
        <ecNumber evidence="4">1.1.1.18</ecNumber>
    </recommendedName>
    <alternativeName>
        <fullName evidence="4">Myo-inositol 2-dehydrogenase</fullName>
        <shortName evidence="4">MI 2-dehydrogenase</shortName>
    </alternativeName>
</protein>
<keyword evidence="3 4" id="KW-0520">NAD</keyword>
<dbReference type="Gene3D" id="3.40.50.720">
    <property type="entry name" value="NAD(P)-binding Rossmann-like Domain"/>
    <property type="match status" value="1"/>
</dbReference>
<dbReference type="EMBL" id="CP126980">
    <property type="protein sequence ID" value="WIM99153.1"/>
    <property type="molecule type" value="Genomic_DNA"/>
</dbReference>
<evidence type="ECO:0000256" key="3">
    <source>
        <dbReference type="ARBA" id="ARBA00023027"/>
    </source>
</evidence>
<dbReference type="InterPro" id="IPR000683">
    <property type="entry name" value="Gfo/Idh/MocA-like_OxRdtase_N"/>
</dbReference>
<comment type="function">
    <text evidence="4">Involved in the oxidation of myo-inositol (MI) to 2-keto-myo-inositol (2KMI or 2-inosose).</text>
</comment>
<gene>
    <name evidence="4" type="primary">iolG</name>
    <name evidence="7" type="ORF">ACTOB_002795</name>
</gene>
<feature type="domain" description="Gfo/Idh/MocA-like oxidoreductase C-terminal" evidence="6">
    <location>
        <begin position="136"/>
        <end position="324"/>
    </location>
</feature>
<evidence type="ECO:0000256" key="1">
    <source>
        <dbReference type="ARBA" id="ARBA00010928"/>
    </source>
</evidence>
<dbReference type="Pfam" id="PF02894">
    <property type="entry name" value="GFO_IDH_MocA_C"/>
    <property type="match status" value="1"/>
</dbReference>
<evidence type="ECO:0000256" key="2">
    <source>
        <dbReference type="ARBA" id="ARBA00023002"/>
    </source>
</evidence>
<dbReference type="InterPro" id="IPR004104">
    <property type="entry name" value="Gfo/Idh/MocA-like_OxRdtase_C"/>
</dbReference>
<dbReference type="InterPro" id="IPR023794">
    <property type="entry name" value="MI/DCI_dehydrogenase"/>
</dbReference>
<dbReference type="Pfam" id="PF01408">
    <property type="entry name" value="GFO_IDH_MocA"/>
    <property type="match status" value="1"/>
</dbReference>
<proteinExistence type="inferred from homology"/>
<evidence type="ECO:0000259" key="5">
    <source>
        <dbReference type="Pfam" id="PF01408"/>
    </source>
</evidence>
<comment type="catalytic activity">
    <reaction evidence="4">
        <text>myo-inositol + NAD(+) = scyllo-inosose + NADH + H(+)</text>
        <dbReference type="Rhea" id="RHEA:16949"/>
        <dbReference type="ChEBI" id="CHEBI:15378"/>
        <dbReference type="ChEBI" id="CHEBI:17268"/>
        <dbReference type="ChEBI" id="CHEBI:17811"/>
        <dbReference type="ChEBI" id="CHEBI:57540"/>
        <dbReference type="ChEBI" id="CHEBI:57945"/>
        <dbReference type="EC" id="1.1.1.18"/>
    </reaction>
</comment>
<sequence length="339" mass="35976">MTGLRVGVIGTGMIGREHIRRLSTVQAGVSVVAVTDVDAALAARVAAGLGAVTHPDGLDLIASPRVDAVVVCSWGGTHEEYVLAAIAAGKPVFCEKPLATSPQAALRIVAAEARHGGRLVQVGYMRRYDAAYRALKKVLDSGVIGAPLMMHCAHRNAGVPGFYEPEYTITETAVHEIDMVRWMFGSEIVAVRVLRPRVSRHAGELPDPLLLVLELANDVLVDVEISVNVRYGYDIRGEILGEDGTVALGEPGLVAVRRDGRVASPVPGDWRDRFGAAYDVELREWAVSAAGGVPDGPGAWDGYAAAAVSDAAVRALRTGERVTVTLAERPRPGDERARA</sequence>
<dbReference type="InterPro" id="IPR036291">
    <property type="entry name" value="NAD(P)-bd_dom_sf"/>
</dbReference>
<keyword evidence="2 4" id="KW-0560">Oxidoreductase</keyword>
<keyword evidence="8" id="KW-1185">Reference proteome</keyword>
<evidence type="ECO:0000259" key="6">
    <source>
        <dbReference type="Pfam" id="PF02894"/>
    </source>
</evidence>
<dbReference type="PANTHER" id="PTHR43593:SF1">
    <property type="entry name" value="INOSITOL 2-DEHYDROGENASE"/>
    <property type="match status" value="1"/>
</dbReference>
<dbReference type="HAMAP" id="MF_01671">
    <property type="entry name" value="IolG"/>
    <property type="match status" value="1"/>
</dbReference>
<accession>A0ABY8WPY1</accession>
<evidence type="ECO:0000313" key="7">
    <source>
        <dbReference type="EMBL" id="WIM99153.1"/>
    </source>
</evidence>
<dbReference type="SUPFAM" id="SSF51735">
    <property type="entry name" value="NAD(P)-binding Rossmann-fold domains"/>
    <property type="match status" value="1"/>
</dbReference>
<dbReference type="EC" id="1.1.1.18" evidence="4"/>
<comment type="similarity">
    <text evidence="1 4">Belongs to the Gfo/Idh/MocA family.</text>
</comment>
<reference evidence="7 8" key="1">
    <citation type="submission" date="2023-06" db="EMBL/GenBank/DDBJ databases">
        <authorList>
            <person name="Yushchuk O."/>
            <person name="Binda E."/>
            <person name="Ruckert-Reed C."/>
            <person name="Fedorenko V."/>
            <person name="Kalinowski J."/>
            <person name="Marinelli F."/>
        </authorList>
    </citation>
    <scope>NUCLEOTIDE SEQUENCE [LARGE SCALE GENOMIC DNA]</scope>
    <source>
        <strain evidence="7 8">NRRL 3884</strain>
    </source>
</reference>
<organism evidence="7 8">
    <name type="scientific">Actinoplanes oblitus</name>
    <dbReference type="NCBI Taxonomy" id="3040509"/>
    <lineage>
        <taxon>Bacteria</taxon>
        <taxon>Bacillati</taxon>
        <taxon>Actinomycetota</taxon>
        <taxon>Actinomycetes</taxon>
        <taxon>Micromonosporales</taxon>
        <taxon>Micromonosporaceae</taxon>
        <taxon>Actinoplanes</taxon>
    </lineage>
</organism>
<dbReference type="Proteomes" id="UP001240150">
    <property type="component" value="Chromosome"/>
</dbReference>
<dbReference type="Gene3D" id="3.30.360.10">
    <property type="entry name" value="Dihydrodipicolinate Reductase, domain 2"/>
    <property type="match status" value="1"/>
</dbReference>
<dbReference type="SUPFAM" id="SSF55347">
    <property type="entry name" value="Glyceraldehyde-3-phosphate dehydrogenase-like, C-terminal domain"/>
    <property type="match status" value="1"/>
</dbReference>
<evidence type="ECO:0000313" key="8">
    <source>
        <dbReference type="Proteomes" id="UP001240150"/>
    </source>
</evidence>
<feature type="domain" description="Gfo/Idh/MocA-like oxidoreductase N-terminal" evidence="5">
    <location>
        <begin position="4"/>
        <end position="124"/>
    </location>
</feature>
<name>A0ABY8WPY1_9ACTN</name>
<comment type="subunit">
    <text evidence="4">Homotetramer.</text>
</comment>
<dbReference type="RefSeq" id="WP_284920592.1">
    <property type="nucleotide sequence ID" value="NZ_CP126980.1"/>
</dbReference>
<evidence type="ECO:0000256" key="4">
    <source>
        <dbReference type="HAMAP-Rule" id="MF_01671"/>
    </source>
</evidence>
<dbReference type="InterPro" id="IPR050424">
    <property type="entry name" value="Gfo-Idh-MocA_inositol_DH"/>
</dbReference>
<dbReference type="PANTHER" id="PTHR43593">
    <property type="match status" value="1"/>
</dbReference>